<sequence>MNRPKLTYSVYTVVKSIIVGNGDMPYHDPLAMDFEDTEKQPPLRMKSVNRQINFVNEKSEKRAKLLPNLQQYQWRTSSLI</sequence>
<dbReference type="EMBL" id="UZAL01028576">
    <property type="protein sequence ID" value="VDP42177.1"/>
    <property type="molecule type" value="Genomic_DNA"/>
</dbReference>
<name>A0A183P0Q6_9TREM</name>
<dbReference type="Proteomes" id="UP000269396">
    <property type="component" value="Unassembled WGS sequence"/>
</dbReference>
<dbReference type="AlphaFoldDB" id="A0A183P0Q6"/>
<accession>A0A183P0Q6</accession>
<evidence type="ECO:0000313" key="2">
    <source>
        <dbReference type="Proteomes" id="UP000269396"/>
    </source>
</evidence>
<proteinExistence type="predicted"/>
<keyword evidence="2" id="KW-1185">Reference proteome</keyword>
<reference evidence="1 2" key="1">
    <citation type="submission" date="2018-11" db="EMBL/GenBank/DDBJ databases">
        <authorList>
            <consortium name="Pathogen Informatics"/>
        </authorList>
    </citation>
    <scope>NUCLEOTIDE SEQUENCE [LARGE SCALE GENOMIC DNA]</scope>
    <source>
        <strain>Denwood</strain>
        <strain evidence="2">Zambia</strain>
    </source>
</reference>
<gene>
    <name evidence="1" type="ORF">SMTD_LOCUS7942</name>
</gene>
<organism evidence="1 2">
    <name type="scientific">Schistosoma mattheei</name>
    <dbReference type="NCBI Taxonomy" id="31246"/>
    <lineage>
        <taxon>Eukaryota</taxon>
        <taxon>Metazoa</taxon>
        <taxon>Spiralia</taxon>
        <taxon>Lophotrochozoa</taxon>
        <taxon>Platyhelminthes</taxon>
        <taxon>Trematoda</taxon>
        <taxon>Digenea</taxon>
        <taxon>Strigeidida</taxon>
        <taxon>Schistosomatoidea</taxon>
        <taxon>Schistosomatidae</taxon>
        <taxon>Schistosoma</taxon>
    </lineage>
</organism>
<evidence type="ECO:0000313" key="1">
    <source>
        <dbReference type="EMBL" id="VDP42177.1"/>
    </source>
</evidence>
<protein>
    <submittedName>
        <fullName evidence="1">Uncharacterized protein</fullName>
    </submittedName>
</protein>